<evidence type="ECO:0000256" key="1">
    <source>
        <dbReference type="ARBA" id="ARBA00023015"/>
    </source>
</evidence>
<dbReference type="PANTHER" id="PTHR30055">
    <property type="entry name" value="HTH-TYPE TRANSCRIPTIONAL REGULATOR RUTR"/>
    <property type="match status" value="1"/>
</dbReference>
<dbReference type="InterPro" id="IPR036271">
    <property type="entry name" value="Tet_transcr_reg_TetR-rel_C_sf"/>
</dbReference>
<keyword evidence="1" id="KW-0805">Transcription regulation</keyword>
<dbReference type="GO" id="GO:0000976">
    <property type="term" value="F:transcription cis-regulatory region binding"/>
    <property type="evidence" value="ECO:0007669"/>
    <property type="project" value="TreeGrafter"/>
</dbReference>
<dbReference type="AlphaFoldDB" id="Q1IQY1"/>
<dbReference type="STRING" id="204669.Acid345_1718"/>
<dbReference type="RefSeq" id="WP_011522521.1">
    <property type="nucleotide sequence ID" value="NC_008009.1"/>
</dbReference>
<evidence type="ECO:0000313" key="7">
    <source>
        <dbReference type="Proteomes" id="UP000002432"/>
    </source>
</evidence>
<accession>Q1IQY1</accession>
<keyword evidence="3" id="KW-0804">Transcription</keyword>
<proteinExistence type="predicted"/>
<sequence>MHTKAKVKTKVGRPAARLGLGARELLLNAATELFAESGAGATTFAMIAKRAGLTPAMLHYYFKDRDELFDAVVEERLLPLIRNVWGPVHAGEDAAQIVEGVVGRLLEGVEKAPWLPSTWMREILNEGGALRERILERLPYEKLRILGNAIARGQKDGLLNPAIVPLLAVPSTIGLAMLHMATANTWAAILHQAPLSREAMRKHITGLLLDGLCHKGRASAKTISREKK</sequence>
<dbReference type="Pfam" id="PF00440">
    <property type="entry name" value="TetR_N"/>
    <property type="match status" value="1"/>
</dbReference>
<gene>
    <name evidence="6" type="ordered locus">Acid345_1718</name>
</gene>
<dbReference type="PROSITE" id="PS50977">
    <property type="entry name" value="HTH_TETR_2"/>
    <property type="match status" value="1"/>
</dbReference>
<evidence type="ECO:0000259" key="5">
    <source>
        <dbReference type="PROSITE" id="PS50977"/>
    </source>
</evidence>
<dbReference type="Gene3D" id="1.10.357.10">
    <property type="entry name" value="Tetracycline Repressor, domain 2"/>
    <property type="match status" value="1"/>
</dbReference>
<keyword evidence="2 4" id="KW-0238">DNA-binding</keyword>
<keyword evidence="7" id="KW-1185">Reference proteome</keyword>
<dbReference type="PRINTS" id="PR00455">
    <property type="entry name" value="HTHTETR"/>
</dbReference>
<evidence type="ECO:0000256" key="4">
    <source>
        <dbReference type="PROSITE-ProRule" id="PRU00335"/>
    </source>
</evidence>
<dbReference type="PANTHER" id="PTHR30055:SF234">
    <property type="entry name" value="HTH-TYPE TRANSCRIPTIONAL REGULATOR BETI"/>
    <property type="match status" value="1"/>
</dbReference>
<dbReference type="GO" id="GO:0003700">
    <property type="term" value="F:DNA-binding transcription factor activity"/>
    <property type="evidence" value="ECO:0007669"/>
    <property type="project" value="TreeGrafter"/>
</dbReference>
<dbReference type="KEGG" id="aba:Acid345_1718"/>
<dbReference type="InterPro" id="IPR009057">
    <property type="entry name" value="Homeodomain-like_sf"/>
</dbReference>
<dbReference type="EMBL" id="CP000360">
    <property type="protein sequence ID" value="ABF40719.1"/>
    <property type="molecule type" value="Genomic_DNA"/>
</dbReference>
<dbReference type="OrthoDB" id="9800337at2"/>
<evidence type="ECO:0000256" key="3">
    <source>
        <dbReference type="ARBA" id="ARBA00023163"/>
    </source>
</evidence>
<dbReference type="Proteomes" id="UP000002432">
    <property type="component" value="Chromosome"/>
</dbReference>
<reference evidence="6 7" key="1">
    <citation type="journal article" date="2009" name="Appl. Environ. Microbiol.">
        <title>Three genomes from the phylum Acidobacteria provide insight into the lifestyles of these microorganisms in soils.</title>
        <authorList>
            <person name="Ward N.L."/>
            <person name="Challacombe J.F."/>
            <person name="Janssen P.H."/>
            <person name="Henrissat B."/>
            <person name="Coutinho P.M."/>
            <person name="Wu M."/>
            <person name="Xie G."/>
            <person name="Haft D.H."/>
            <person name="Sait M."/>
            <person name="Badger J."/>
            <person name="Barabote R.D."/>
            <person name="Bradley B."/>
            <person name="Brettin T.S."/>
            <person name="Brinkac L.M."/>
            <person name="Bruce D."/>
            <person name="Creasy T."/>
            <person name="Daugherty S.C."/>
            <person name="Davidsen T.M."/>
            <person name="DeBoy R.T."/>
            <person name="Detter J.C."/>
            <person name="Dodson R.J."/>
            <person name="Durkin A.S."/>
            <person name="Ganapathy A."/>
            <person name="Gwinn-Giglio M."/>
            <person name="Han C.S."/>
            <person name="Khouri H."/>
            <person name="Kiss H."/>
            <person name="Kothari S.P."/>
            <person name="Madupu R."/>
            <person name="Nelson K.E."/>
            <person name="Nelson W.C."/>
            <person name="Paulsen I."/>
            <person name="Penn K."/>
            <person name="Ren Q."/>
            <person name="Rosovitz M.J."/>
            <person name="Selengut J.D."/>
            <person name="Shrivastava S."/>
            <person name="Sullivan S.A."/>
            <person name="Tapia R."/>
            <person name="Thompson L.S."/>
            <person name="Watkins K.L."/>
            <person name="Yang Q."/>
            <person name="Yu C."/>
            <person name="Zafar N."/>
            <person name="Zhou L."/>
            <person name="Kuske C.R."/>
        </authorList>
    </citation>
    <scope>NUCLEOTIDE SEQUENCE [LARGE SCALE GENOMIC DNA]</scope>
    <source>
        <strain evidence="6 7">Ellin345</strain>
    </source>
</reference>
<name>Q1IQY1_KORVE</name>
<dbReference type="SUPFAM" id="SSF48498">
    <property type="entry name" value="Tetracyclin repressor-like, C-terminal domain"/>
    <property type="match status" value="1"/>
</dbReference>
<dbReference type="EnsemblBacteria" id="ABF40719">
    <property type="protein sequence ID" value="ABF40719"/>
    <property type="gene ID" value="Acid345_1718"/>
</dbReference>
<evidence type="ECO:0000313" key="6">
    <source>
        <dbReference type="EMBL" id="ABF40719.1"/>
    </source>
</evidence>
<feature type="domain" description="HTH tetR-type" evidence="5">
    <location>
        <begin position="20"/>
        <end position="80"/>
    </location>
</feature>
<dbReference type="HOGENOM" id="CLU_069356_1_1_0"/>
<feature type="DNA-binding region" description="H-T-H motif" evidence="4">
    <location>
        <begin position="43"/>
        <end position="62"/>
    </location>
</feature>
<dbReference type="eggNOG" id="COG1309">
    <property type="taxonomic scope" value="Bacteria"/>
</dbReference>
<dbReference type="InterPro" id="IPR050109">
    <property type="entry name" value="HTH-type_TetR-like_transc_reg"/>
</dbReference>
<organism evidence="6 7">
    <name type="scientific">Koribacter versatilis (strain Ellin345)</name>
    <dbReference type="NCBI Taxonomy" id="204669"/>
    <lineage>
        <taxon>Bacteria</taxon>
        <taxon>Pseudomonadati</taxon>
        <taxon>Acidobacteriota</taxon>
        <taxon>Terriglobia</taxon>
        <taxon>Terriglobales</taxon>
        <taxon>Candidatus Korobacteraceae</taxon>
        <taxon>Candidatus Korobacter</taxon>
    </lineage>
</organism>
<protein>
    <submittedName>
        <fullName evidence="6">Transcriptional regulator, TetR family</fullName>
    </submittedName>
</protein>
<dbReference type="SUPFAM" id="SSF46689">
    <property type="entry name" value="Homeodomain-like"/>
    <property type="match status" value="1"/>
</dbReference>
<dbReference type="InterPro" id="IPR001647">
    <property type="entry name" value="HTH_TetR"/>
</dbReference>
<evidence type="ECO:0000256" key="2">
    <source>
        <dbReference type="ARBA" id="ARBA00023125"/>
    </source>
</evidence>